<dbReference type="InterPro" id="IPR054594">
    <property type="entry name" value="Lon_lid"/>
</dbReference>
<evidence type="ECO:0000256" key="3">
    <source>
        <dbReference type="ARBA" id="ARBA00022801"/>
    </source>
</evidence>
<keyword evidence="5 7" id="KW-0067">ATP-binding</keyword>
<dbReference type="RefSeq" id="XP_038780053.1">
    <property type="nucleotide sequence ID" value="XM_038924125.1"/>
</dbReference>
<evidence type="ECO:0000259" key="9">
    <source>
        <dbReference type="PROSITE" id="PS51786"/>
    </source>
</evidence>
<keyword evidence="4 7" id="KW-0720">Serine protease</keyword>
<feature type="active site" evidence="7 8">
    <location>
        <position position="940"/>
    </location>
</feature>
<dbReference type="GO" id="GO:0005782">
    <property type="term" value="C:peroxisomal matrix"/>
    <property type="evidence" value="ECO:0007669"/>
    <property type="project" value="UniProtKB-SubCell"/>
</dbReference>
<dbReference type="Gene3D" id="3.40.50.300">
    <property type="entry name" value="P-loop containing nucleotide triphosphate hydrolases"/>
    <property type="match status" value="1"/>
</dbReference>
<dbReference type="GO" id="GO:0016558">
    <property type="term" value="P:protein import into peroxisome matrix"/>
    <property type="evidence" value="ECO:0007669"/>
    <property type="project" value="UniProtKB-UniRule"/>
</dbReference>
<feature type="domain" description="Lon proteolytic" evidence="9">
    <location>
        <begin position="798"/>
        <end position="1033"/>
    </location>
</feature>
<dbReference type="AlphaFoldDB" id="A0A875S6B9"/>
<dbReference type="Pfam" id="PF00004">
    <property type="entry name" value="AAA"/>
    <property type="match status" value="1"/>
</dbReference>
<evidence type="ECO:0000313" key="10">
    <source>
        <dbReference type="EMBL" id="QPG76488.1"/>
    </source>
</evidence>
<name>A0A875S6B9_EENNA</name>
<keyword evidence="1 7" id="KW-0645">Protease</keyword>
<feature type="active site" evidence="7 8">
    <location>
        <position position="897"/>
    </location>
</feature>
<dbReference type="InterPro" id="IPR003959">
    <property type="entry name" value="ATPase_AAA_core"/>
</dbReference>
<dbReference type="SMART" id="SM00382">
    <property type="entry name" value="AAA"/>
    <property type="match status" value="1"/>
</dbReference>
<proteinExistence type="inferred from homology"/>
<dbReference type="PROSITE" id="PS01046">
    <property type="entry name" value="LON_SER"/>
    <property type="match status" value="1"/>
</dbReference>
<dbReference type="InterPro" id="IPR008269">
    <property type="entry name" value="Lon_proteolytic"/>
</dbReference>
<dbReference type="Pfam" id="PF22667">
    <property type="entry name" value="Lon_lid"/>
    <property type="match status" value="1"/>
</dbReference>
<dbReference type="GO" id="GO:0006515">
    <property type="term" value="P:protein quality control for misfolded or incompletely synthesized proteins"/>
    <property type="evidence" value="ECO:0007669"/>
    <property type="project" value="UniProtKB-UniRule"/>
</dbReference>
<comment type="subcellular location">
    <subcellularLocation>
        <location evidence="7">Peroxisome matrix</location>
    </subcellularLocation>
</comment>
<evidence type="ECO:0000256" key="4">
    <source>
        <dbReference type="ARBA" id="ARBA00022825"/>
    </source>
</evidence>
<organism evidence="10 11">
    <name type="scientific">Eeniella nana</name>
    <name type="common">Yeast</name>
    <name type="synonym">Brettanomyces nanus</name>
    <dbReference type="NCBI Taxonomy" id="13502"/>
    <lineage>
        <taxon>Eukaryota</taxon>
        <taxon>Fungi</taxon>
        <taxon>Dikarya</taxon>
        <taxon>Ascomycota</taxon>
        <taxon>Saccharomycotina</taxon>
        <taxon>Pichiomycetes</taxon>
        <taxon>Pichiales</taxon>
        <taxon>Pichiaceae</taxon>
        <taxon>Brettanomyces</taxon>
    </lineage>
</organism>
<comment type="function">
    <text evidence="7">ATP-dependent serine protease that mediates the selective degradation of misfolded and unassembled polypeptides in the peroxisomal matrix. Necessary for type 2 peroxisome targeting signal (PTS2)-containing protein processing and facilitates peroxisome matrix protein import.</text>
</comment>
<dbReference type="EMBL" id="CP064815">
    <property type="protein sequence ID" value="QPG76488.1"/>
    <property type="molecule type" value="Genomic_DNA"/>
</dbReference>
<dbReference type="GO" id="GO:0016485">
    <property type="term" value="P:protein processing"/>
    <property type="evidence" value="ECO:0007669"/>
    <property type="project" value="UniProtKB-UniRule"/>
</dbReference>
<dbReference type="PANTHER" id="PTHR10046">
    <property type="entry name" value="ATP DEPENDENT LON PROTEASE FAMILY MEMBER"/>
    <property type="match status" value="1"/>
</dbReference>
<comment type="catalytic activity">
    <reaction evidence="6">
        <text>Hydrolysis of proteins in presence of ATP.</text>
        <dbReference type="EC" id="3.4.21.53"/>
    </reaction>
</comment>
<feature type="short sequence motif" description="Microbody targeting signal" evidence="7">
    <location>
        <begin position="1051"/>
        <end position="1053"/>
    </location>
</feature>
<evidence type="ECO:0000256" key="8">
    <source>
        <dbReference type="PROSITE-ProRule" id="PRU01122"/>
    </source>
</evidence>
<accession>A0A875S6B9</accession>
<evidence type="ECO:0000256" key="6">
    <source>
        <dbReference type="ARBA" id="ARBA00050665"/>
    </source>
</evidence>
<gene>
    <name evidence="10" type="ORF">FOA43_003877</name>
</gene>
<dbReference type="GO" id="GO:0004176">
    <property type="term" value="F:ATP-dependent peptidase activity"/>
    <property type="evidence" value="ECO:0007669"/>
    <property type="project" value="UniProtKB-UniRule"/>
</dbReference>
<dbReference type="Pfam" id="PF05362">
    <property type="entry name" value="Lon_C"/>
    <property type="match status" value="1"/>
</dbReference>
<evidence type="ECO:0000256" key="1">
    <source>
        <dbReference type="ARBA" id="ARBA00022670"/>
    </source>
</evidence>
<dbReference type="SUPFAM" id="SSF52540">
    <property type="entry name" value="P-loop containing nucleoside triphosphate hydrolases"/>
    <property type="match status" value="1"/>
</dbReference>
<protein>
    <recommendedName>
        <fullName evidence="7">Lon protease homolog 2, peroxisomal</fullName>
        <ecNumber evidence="7">3.4.21.-</ecNumber>
    </recommendedName>
</protein>
<keyword evidence="7" id="KW-0576">Peroxisome</keyword>
<dbReference type="EC" id="3.4.21.-" evidence="7"/>
<dbReference type="GO" id="GO:0004252">
    <property type="term" value="F:serine-type endopeptidase activity"/>
    <property type="evidence" value="ECO:0007669"/>
    <property type="project" value="UniProtKB-UniRule"/>
</dbReference>
<feature type="binding site" evidence="7">
    <location>
        <begin position="543"/>
        <end position="550"/>
    </location>
    <ligand>
        <name>ATP</name>
        <dbReference type="ChEBI" id="CHEBI:30616"/>
    </ligand>
</feature>
<evidence type="ECO:0000256" key="5">
    <source>
        <dbReference type="ARBA" id="ARBA00022840"/>
    </source>
</evidence>
<reference evidence="10" key="1">
    <citation type="submission" date="2020-10" db="EMBL/GenBank/DDBJ databases">
        <authorList>
            <person name="Roach M.J.R."/>
        </authorList>
    </citation>
    <scope>NUCLEOTIDE SEQUENCE</scope>
    <source>
        <strain evidence="10">CBS 1945</strain>
    </source>
</reference>
<dbReference type="PROSITE" id="PS51786">
    <property type="entry name" value="LON_PROTEOLYTIC"/>
    <property type="match status" value="1"/>
</dbReference>
<comment type="similarity">
    <text evidence="7 8">Belongs to the peptidase S16 family.</text>
</comment>
<evidence type="ECO:0000313" key="11">
    <source>
        <dbReference type="Proteomes" id="UP000662931"/>
    </source>
</evidence>
<keyword evidence="2 7" id="KW-0547">Nucleotide-binding</keyword>
<dbReference type="GO" id="GO:0005524">
    <property type="term" value="F:ATP binding"/>
    <property type="evidence" value="ECO:0007669"/>
    <property type="project" value="UniProtKB-UniRule"/>
</dbReference>
<dbReference type="HAMAP" id="MF_03121">
    <property type="entry name" value="lonp2_euk"/>
    <property type="match status" value="1"/>
</dbReference>
<dbReference type="Proteomes" id="UP000662931">
    <property type="component" value="Chromosome 4"/>
</dbReference>
<keyword evidence="3 7" id="KW-0378">Hydrolase</keyword>
<dbReference type="FunFam" id="3.40.50.300:FF:000021">
    <property type="entry name" value="Lon protease homolog"/>
    <property type="match status" value="1"/>
</dbReference>
<dbReference type="GeneID" id="62197277"/>
<dbReference type="SUPFAM" id="SSF54211">
    <property type="entry name" value="Ribosomal protein S5 domain 2-like"/>
    <property type="match status" value="1"/>
</dbReference>
<dbReference type="Gene3D" id="3.30.230.10">
    <property type="match status" value="1"/>
</dbReference>
<dbReference type="InterPro" id="IPR027501">
    <property type="entry name" value="Lonp2_euk"/>
</dbReference>
<dbReference type="InterPro" id="IPR014721">
    <property type="entry name" value="Ribsml_uS5_D2-typ_fold_subgr"/>
</dbReference>
<dbReference type="InterPro" id="IPR027065">
    <property type="entry name" value="Lon_Prtase"/>
</dbReference>
<dbReference type="KEGG" id="bnn:FOA43_003877"/>
<dbReference type="InterPro" id="IPR027417">
    <property type="entry name" value="P-loop_NTPase"/>
</dbReference>
<sequence>MKDSSFTVTLPCLQLADRLVYLPGVTYRTVLTKADGARILSKFTEVTSMLNDTLRQAIRDYYIEHKSEKPAELSHDGLQGIELLGKFNRSISGAPLMACLPGVEGVKTKGCAICQITEVQELQYKTVLWIKAHYRGRSVTSTVNDHDEAVFTVDTSDSHASEFDDKTTRSLAFEVILPKTLQLFVNIDKFVDDYRAGERRNTDDDLLKHLLLRLSPLASLMYSELSGAETSAALHKLQMLYLSVKTGNHTLTEYRHLFQLNDILVAVFGFSCKQKVEILGMFDGKERLHYFHKLIDFANNLFEKYLDIEFVLEQWKRMDEKMGPEGGRILKTQFIRNYLRNLRRIIEEVGTASSHGKAEDRKAESQGAVAAGGDNDDTDIAKVQKFIQGLEDYCISEDGKRLIYGDFRRMMRMAPSSSDFQVLRTYMDVIMDIPWLLKTDNTDLLSSRIDLETARDQLNADHYGMQSVKERILEYLAVLKLQSRIRIRRNSFKQKEKVMKARIPMRDSSNATKFVAKWKPSKPTQSADGSPNTMRAPILLLTGPPGVGKTSLAQSVASTLGRKFQRVSLGGLNDFADLKGHRRTYVGAIPGLIVQALRRAQSSNPVILLDEVDKIGGASRNGNPEAALLEILDPEQNSNFQDHYIGFPIDLSQILFICTANNQWEICPPLRDRMEIIPLAGYSYYEKLEICKKFIIPRQVKQNALQEGLVQLDDPTILKLATEYTNESGIRSLERLVSSICRSKAIEYSNLMDTCNDDTSIPSGYTSYVTIEDLPRYIGYAGHVSDSYSFGKRVTAVQELYGIANGLSYNSDGSGSLLNFEMVGLPGDKSLSCTGNLGDVLLESAEIADTLVGFLLNKRMLTSAEGDFDDEAVLRRFNKTEVHLHVPEGAISKDGPSAGITMTICLLSLILQKAIPSSIAMTGEITLTGKILPIGGLKEKLLAAHLTGKINKVLIPRANRKDIIEDYTSSMSDRTQARDLLSTLMAEQDRLLKTDSNKESWFRQPEQWVKRKLGITLIYVEDLADVITAVWNGDIVIRKLEHNYHSSKVRSHI</sequence>
<dbReference type="InterPro" id="IPR008268">
    <property type="entry name" value="Peptidase_S16_AS"/>
</dbReference>
<dbReference type="Gene3D" id="1.10.8.60">
    <property type="match status" value="1"/>
</dbReference>
<dbReference type="CDD" id="cd19500">
    <property type="entry name" value="RecA-like_Lon"/>
    <property type="match status" value="1"/>
</dbReference>
<evidence type="ECO:0000256" key="7">
    <source>
        <dbReference type="HAMAP-Rule" id="MF_03121"/>
    </source>
</evidence>
<dbReference type="GO" id="GO:0016887">
    <property type="term" value="F:ATP hydrolysis activity"/>
    <property type="evidence" value="ECO:0007669"/>
    <property type="project" value="UniProtKB-UniRule"/>
</dbReference>
<dbReference type="PRINTS" id="PR00830">
    <property type="entry name" value="ENDOLAPTASE"/>
</dbReference>
<dbReference type="InterPro" id="IPR003593">
    <property type="entry name" value="AAA+_ATPase"/>
</dbReference>
<dbReference type="OrthoDB" id="2411602at2759"/>
<dbReference type="InterPro" id="IPR020568">
    <property type="entry name" value="Ribosomal_Su5_D2-typ_SF"/>
</dbReference>
<keyword evidence="11" id="KW-1185">Reference proteome</keyword>
<evidence type="ECO:0000256" key="2">
    <source>
        <dbReference type="ARBA" id="ARBA00022741"/>
    </source>
</evidence>